<proteinExistence type="predicted"/>
<comment type="caution">
    <text evidence="3">The sequence shown here is derived from an EMBL/GenBank/DDBJ whole genome shotgun (WGS) entry which is preliminary data.</text>
</comment>
<accession>A0A9X0I5F2</accession>
<gene>
    <name evidence="3" type="ORF">ADL17_16275</name>
</gene>
<keyword evidence="2" id="KW-0472">Membrane</keyword>
<dbReference type="Pfam" id="PF05552">
    <property type="entry name" value="MS_channel_1st_1"/>
    <property type="match status" value="2"/>
</dbReference>
<feature type="compositionally biased region" description="Polar residues" evidence="1">
    <location>
        <begin position="304"/>
        <end position="315"/>
    </location>
</feature>
<protein>
    <submittedName>
        <fullName evidence="3">Uncharacterized protein</fullName>
    </submittedName>
</protein>
<dbReference type="InterPro" id="IPR008910">
    <property type="entry name" value="MSC_TM_helix"/>
</dbReference>
<evidence type="ECO:0000313" key="3">
    <source>
        <dbReference type="EMBL" id="KUJ47090.1"/>
    </source>
</evidence>
<dbReference type="OMA" id="RSEASCC"/>
<evidence type="ECO:0000313" key="4">
    <source>
        <dbReference type="Proteomes" id="UP000053246"/>
    </source>
</evidence>
<name>A0A9X0I5F2_9ACTN</name>
<feature type="transmembrane region" description="Helical" evidence="2">
    <location>
        <begin position="20"/>
        <end position="41"/>
    </location>
</feature>
<feature type="compositionally biased region" description="Low complexity" evidence="1">
    <location>
        <begin position="277"/>
        <end position="292"/>
    </location>
</feature>
<dbReference type="Proteomes" id="UP000053246">
    <property type="component" value="Unassembled WGS sequence"/>
</dbReference>
<dbReference type="AlphaFoldDB" id="A0A9X0I5F2"/>
<sequence>MRDNFGDAVGETLRSILLFLPRAVAFVAILVAGWLIAKAVLKLADRLLERVGFDRAVERGGIRRALANSRYDASDIVARLAYYGVLLLTLYLAFGIWGPNPISDLIAGVIAWLPRAFVAIVIVVVAAAIASAVKDIISGALGGLSYGRLLATIASVFILGLGIIAALNQIGIATAVTTPVLIAVLATVGGILVVGVGGGLVRPMQSRWESWLSRAEQETRTITEHARAYSATRRDAQQRPAEPVAPAAGIVTESTSFAGPTTPTGPTTPAVDVPAEPTFTAPTASTSAGSFGDRLGYDDPEATQIVTAPGSNDDTTALPRRDDPEATQIVDTAGIDSDPTTTLPRQDDDPETTQVTTSAPEVPTQRTADDSESTIVLPRRDDEPRR</sequence>
<feature type="compositionally biased region" description="Low complexity" evidence="1">
    <location>
        <begin position="259"/>
        <end position="269"/>
    </location>
</feature>
<reference evidence="3 4" key="1">
    <citation type="submission" date="2015-10" db="EMBL/GenBank/DDBJ databases">
        <authorList>
            <person name="Ju K.-S."/>
            <person name="Doroghazi J.R."/>
            <person name="Metcalf W.W."/>
        </authorList>
    </citation>
    <scope>NUCLEOTIDE SEQUENCE [LARGE SCALE GENOMIC DNA]</scope>
    <source>
        <strain evidence="3 4">NRRL B-24793</strain>
    </source>
</reference>
<feature type="transmembrane region" description="Helical" evidence="2">
    <location>
        <begin position="149"/>
        <end position="168"/>
    </location>
</feature>
<keyword evidence="4" id="KW-1185">Reference proteome</keyword>
<evidence type="ECO:0000256" key="2">
    <source>
        <dbReference type="SAM" id="Phobius"/>
    </source>
</evidence>
<keyword evidence="2" id="KW-0812">Transmembrane</keyword>
<evidence type="ECO:0000256" key="1">
    <source>
        <dbReference type="SAM" id="MobiDB-lite"/>
    </source>
</evidence>
<feature type="transmembrane region" description="Helical" evidence="2">
    <location>
        <begin position="180"/>
        <end position="201"/>
    </location>
</feature>
<keyword evidence="2" id="KW-1133">Transmembrane helix</keyword>
<dbReference type="EMBL" id="LMWI01000002">
    <property type="protein sequence ID" value="KUJ47090.1"/>
    <property type="molecule type" value="Genomic_DNA"/>
</dbReference>
<feature type="transmembrane region" description="Helical" evidence="2">
    <location>
        <begin position="80"/>
        <end position="97"/>
    </location>
</feature>
<organism evidence="3 4">
    <name type="scientific">Micromonospora maris</name>
    <dbReference type="NCBI Taxonomy" id="1003110"/>
    <lineage>
        <taxon>Bacteria</taxon>
        <taxon>Bacillati</taxon>
        <taxon>Actinomycetota</taxon>
        <taxon>Actinomycetes</taxon>
        <taxon>Micromonosporales</taxon>
        <taxon>Micromonosporaceae</taxon>
        <taxon>Micromonospora</taxon>
    </lineage>
</organism>
<feature type="region of interest" description="Disordered" evidence="1">
    <location>
        <begin position="229"/>
        <end position="386"/>
    </location>
</feature>
<feature type="transmembrane region" description="Helical" evidence="2">
    <location>
        <begin position="117"/>
        <end position="137"/>
    </location>
</feature>
<dbReference type="Gene3D" id="1.10.287.1260">
    <property type="match status" value="1"/>
</dbReference>